<keyword evidence="9 12" id="KW-0472">Membrane</keyword>
<feature type="repeat" description="ANK" evidence="11">
    <location>
        <begin position="270"/>
        <end position="302"/>
    </location>
</feature>
<dbReference type="InterPro" id="IPR024862">
    <property type="entry name" value="TRPV"/>
</dbReference>
<dbReference type="PROSITE" id="PS50297">
    <property type="entry name" value="ANK_REP_REGION"/>
    <property type="match status" value="1"/>
</dbReference>
<sequence>MGNANSNVTDGVKKQADAGGQKLYELVNLKGSGILVELTKQAATTKNYAALDEAIKTKLEPFLYNNGNGKLFHVSKLVIMRNKQRPKHKHIFKNEEDFDNYKEPTPEECKDMSKFRDVCWDLDLRGAVGESCLHLCLLNASSVHAELAKRLIRFYPKLINDVYMSDEYYGENVLHMAVTNEDPATVKILLDSGVNVHERCFGSFMSPEDQKASRSDHMDHEWVNCDMNTNYQGYVYWGEYPASFAACLGQEECYRLILAKGADPNARDTNGNTVLHLLVIHNKINSFNMAYELGADLGIKNNLNLTPLTLSAKLAIKELFFHIINIEREIYWQIGSITCAAYPLTQIDTIDTTTGQIQKESALNLIVFGETAMHLELMEGPVIDLLHAKWNAFVKFRFYRQFIFFAIYFLISITAFVIRPIHKQGSVPLSGQVNASLFGNSSLAFPNQSLVLGGVVGSNPGTFLALPGNLSEIVVEEGNFTLNLNGTSFMEWMNISDLGINNKSRKGGNRTGFCLSKVVTTKDWIRAICELLMVLGSIAFLLGAAREWNFLGSSMFFENLATAPSRVMFLCSCILVIVMAVLRLLCLEEAEDLVAIVVMLTTAPYFLFFCRGFKTVGPFVVMIYRMLAGDLLRFVIIYLVFVMGFSQGFYVIFLSYKKPTENPMGTPAESVINMFMMSLSSFDATFDAFKDTEHEIVANVLYVGYMAIVAILLINMLIAMMGNTYTKIAETRNEWQRQWARIVLVVERGVSPKERYSRQGLYSQPMANGTRALVLRLNQSEDEKEEMKELMDIRRLHEKNVNRRLNKLQELTVTNGPRCSIANTLLPEQMQAEFKDGQMT</sequence>
<dbReference type="AlphaFoldDB" id="A0A8J2P6Q9"/>
<dbReference type="Pfam" id="PF00023">
    <property type="entry name" value="Ank"/>
    <property type="match status" value="2"/>
</dbReference>
<dbReference type="OrthoDB" id="533508at2759"/>
<feature type="transmembrane region" description="Helical" evidence="12">
    <location>
        <begin position="524"/>
        <end position="545"/>
    </location>
</feature>
<organism evidence="14 15">
    <name type="scientific">Allacma fusca</name>
    <dbReference type="NCBI Taxonomy" id="39272"/>
    <lineage>
        <taxon>Eukaryota</taxon>
        <taxon>Metazoa</taxon>
        <taxon>Ecdysozoa</taxon>
        <taxon>Arthropoda</taxon>
        <taxon>Hexapoda</taxon>
        <taxon>Collembola</taxon>
        <taxon>Symphypleona</taxon>
        <taxon>Sminthuridae</taxon>
        <taxon>Allacma</taxon>
    </lineage>
</organism>
<proteinExistence type="predicted"/>
<evidence type="ECO:0000259" key="13">
    <source>
        <dbReference type="Pfam" id="PF00520"/>
    </source>
</evidence>
<evidence type="ECO:0000256" key="3">
    <source>
        <dbReference type="ARBA" id="ARBA00022568"/>
    </source>
</evidence>
<dbReference type="Pfam" id="PF00520">
    <property type="entry name" value="Ion_trans"/>
    <property type="match status" value="1"/>
</dbReference>
<dbReference type="GO" id="GO:0005262">
    <property type="term" value="F:calcium channel activity"/>
    <property type="evidence" value="ECO:0007669"/>
    <property type="project" value="UniProtKB-KW"/>
</dbReference>
<keyword evidence="8" id="KW-0406">Ion transport</keyword>
<keyword evidence="11" id="KW-0040">ANK repeat</keyword>
<keyword evidence="10" id="KW-0407">Ion channel</keyword>
<feature type="repeat" description="ANK" evidence="11">
    <location>
        <begin position="169"/>
        <end position="201"/>
    </location>
</feature>
<feature type="transmembrane region" description="Helical" evidence="12">
    <location>
        <begin position="565"/>
        <end position="586"/>
    </location>
</feature>
<evidence type="ECO:0000313" key="15">
    <source>
        <dbReference type="Proteomes" id="UP000708208"/>
    </source>
</evidence>
<keyword evidence="7 12" id="KW-1133">Transmembrane helix</keyword>
<feature type="transmembrane region" description="Helical" evidence="12">
    <location>
        <begin position="701"/>
        <end position="722"/>
    </location>
</feature>
<evidence type="ECO:0000256" key="2">
    <source>
        <dbReference type="ARBA" id="ARBA00022448"/>
    </source>
</evidence>
<evidence type="ECO:0000256" key="1">
    <source>
        <dbReference type="ARBA" id="ARBA00004141"/>
    </source>
</evidence>
<keyword evidence="3" id="KW-0106">Calcium</keyword>
<dbReference type="SMART" id="SM00248">
    <property type="entry name" value="ANK"/>
    <property type="match status" value="4"/>
</dbReference>
<evidence type="ECO:0000256" key="5">
    <source>
        <dbReference type="ARBA" id="ARBA00022692"/>
    </source>
</evidence>
<keyword evidence="5 12" id="KW-0812">Transmembrane</keyword>
<evidence type="ECO:0000256" key="8">
    <source>
        <dbReference type="ARBA" id="ARBA00023065"/>
    </source>
</evidence>
<dbReference type="GO" id="GO:0034703">
    <property type="term" value="C:cation channel complex"/>
    <property type="evidence" value="ECO:0007669"/>
    <property type="project" value="UniProtKB-ARBA"/>
</dbReference>
<keyword evidence="3" id="KW-0109">Calcium transport</keyword>
<feature type="transmembrane region" description="Helical" evidence="12">
    <location>
        <begin position="593"/>
        <end position="614"/>
    </location>
</feature>
<comment type="subcellular location">
    <subcellularLocation>
        <location evidence="1">Membrane</location>
        <topology evidence="1">Multi-pass membrane protein</topology>
    </subcellularLocation>
</comment>
<dbReference type="Proteomes" id="UP000708208">
    <property type="component" value="Unassembled WGS sequence"/>
</dbReference>
<dbReference type="EMBL" id="CAJVCH010374417">
    <property type="protein sequence ID" value="CAG7816596.1"/>
    <property type="molecule type" value="Genomic_DNA"/>
</dbReference>
<evidence type="ECO:0000256" key="10">
    <source>
        <dbReference type="ARBA" id="ARBA00023303"/>
    </source>
</evidence>
<evidence type="ECO:0000256" key="7">
    <source>
        <dbReference type="ARBA" id="ARBA00022989"/>
    </source>
</evidence>
<protein>
    <recommendedName>
        <fullName evidence="13">Ion transport domain-containing protein</fullName>
    </recommendedName>
</protein>
<keyword evidence="15" id="KW-1185">Reference proteome</keyword>
<gene>
    <name evidence="14" type="ORF">AFUS01_LOCUS27211</name>
</gene>
<feature type="domain" description="Ion transport" evidence="13">
    <location>
        <begin position="525"/>
        <end position="731"/>
    </location>
</feature>
<dbReference type="PANTHER" id="PTHR10582:SF28">
    <property type="entry name" value="NANCHUNG, ISOFORM B"/>
    <property type="match status" value="1"/>
</dbReference>
<accession>A0A8J2P6Q9</accession>
<keyword evidence="6" id="KW-0677">Repeat</keyword>
<dbReference type="PANTHER" id="PTHR10582">
    <property type="entry name" value="TRANSIENT RECEPTOR POTENTIAL ION CHANNEL PROTEIN"/>
    <property type="match status" value="1"/>
</dbReference>
<evidence type="ECO:0000256" key="9">
    <source>
        <dbReference type="ARBA" id="ARBA00023136"/>
    </source>
</evidence>
<dbReference type="PROSITE" id="PS50088">
    <property type="entry name" value="ANK_REPEAT"/>
    <property type="match status" value="3"/>
</dbReference>
<feature type="transmembrane region" description="Helical" evidence="12">
    <location>
        <begin position="634"/>
        <end position="656"/>
    </location>
</feature>
<dbReference type="FunFam" id="1.25.40.20:FF:000181">
    <property type="entry name" value="Nanchung, isoform A"/>
    <property type="match status" value="1"/>
</dbReference>
<reference evidence="14" key="1">
    <citation type="submission" date="2021-06" db="EMBL/GenBank/DDBJ databases">
        <authorList>
            <person name="Hodson N. C."/>
            <person name="Mongue J. A."/>
            <person name="Jaron S. K."/>
        </authorList>
    </citation>
    <scope>NUCLEOTIDE SEQUENCE</scope>
</reference>
<keyword evidence="2" id="KW-0813">Transport</keyword>
<dbReference type="GO" id="GO:0098703">
    <property type="term" value="P:calcium ion import across plasma membrane"/>
    <property type="evidence" value="ECO:0007669"/>
    <property type="project" value="TreeGrafter"/>
</dbReference>
<evidence type="ECO:0000256" key="6">
    <source>
        <dbReference type="ARBA" id="ARBA00022737"/>
    </source>
</evidence>
<feature type="transmembrane region" description="Helical" evidence="12">
    <location>
        <begin position="398"/>
        <end position="418"/>
    </location>
</feature>
<evidence type="ECO:0000313" key="14">
    <source>
        <dbReference type="EMBL" id="CAG7816596.1"/>
    </source>
</evidence>
<feature type="repeat" description="ANK" evidence="11">
    <location>
        <begin position="237"/>
        <end position="269"/>
    </location>
</feature>
<comment type="caution">
    <text evidence="14">The sequence shown here is derived from an EMBL/GenBank/DDBJ whole genome shotgun (WGS) entry which is preliminary data.</text>
</comment>
<dbReference type="InterPro" id="IPR002110">
    <property type="entry name" value="Ankyrin_rpt"/>
</dbReference>
<evidence type="ECO:0000256" key="12">
    <source>
        <dbReference type="SAM" id="Phobius"/>
    </source>
</evidence>
<name>A0A8J2P6Q9_9HEXA</name>
<dbReference type="InterPro" id="IPR005821">
    <property type="entry name" value="Ion_trans_dom"/>
</dbReference>
<dbReference type="GO" id="GO:0005886">
    <property type="term" value="C:plasma membrane"/>
    <property type="evidence" value="ECO:0007669"/>
    <property type="project" value="TreeGrafter"/>
</dbReference>
<evidence type="ECO:0000256" key="4">
    <source>
        <dbReference type="ARBA" id="ARBA00022673"/>
    </source>
</evidence>
<evidence type="ECO:0000256" key="11">
    <source>
        <dbReference type="PROSITE-ProRule" id="PRU00023"/>
    </source>
</evidence>
<keyword evidence="4" id="KW-0107">Calcium channel</keyword>